<organism evidence="1 2">
    <name type="scientific">Kitasatospora xanthocidica</name>
    <dbReference type="NCBI Taxonomy" id="83382"/>
    <lineage>
        <taxon>Bacteria</taxon>
        <taxon>Bacillati</taxon>
        <taxon>Actinomycetota</taxon>
        <taxon>Actinomycetes</taxon>
        <taxon>Kitasatosporales</taxon>
        <taxon>Streptomycetaceae</taxon>
        <taxon>Kitasatospora</taxon>
    </lineage>
</organism>
<dbReference type="Proteomes" id="UP000263377">
    <property type="component" value="Unassembled WGS sequence"/>
</dbReference>
<proteinExistence type="predicted"/>
<dbReference type="AlphaFoldDB" id="A0A372ZNA2"/>
<name>A0A372ZNA2_9ACTN</name>
<sequence length="63" mass="6262">MKQHIVTLVLAGLLLGIVAFGAGWFAADSRQTAPAPTYITVTPEPVATGAVSPPASAASAGSR</sequence>
<evidence type="ECO:0000313" key="2">
    <source>
        <dbReference type="Proteomes" id="UP000263377"/>
    </source>
</evidence>
<dbReference type="EMBL" id="QVIG01000001">
    <property type="protein sequence ID" value="RGD57358.1"/>
    <property type="molecule type" value="Genomic_DNA"/>
</dbReference>
<protein>
    <submittedName>
        <fullName evidence="1">Uncharacterized protein</fullName>
    </submittedName>
</protein>
<reference evidence="1 2" key="1">
    <citation type="submission" date="2018-08" db="EMBL/GenBank/DDBJ databases">
        <title>Diversity &amp; Physiological Properties of Lignin-Decomposing Actinobacteria from Soil.</title>
        <authorList>
            <person name="Roh S.G."/>
            <person name="Kim S.B."/>
        </authorList>
    </citation>
    <scope>NUCLEOTIDE SEQUENCE [LARGE SCALE GENOMIC DNA]</scope>
    <source>
        <strain evidence="1 2">MMS17-GH009</strain>
    </source>
</reference>
<accession>A0A372ZNA2</accession>
<comment type="caution">
    <text evidence="1">The sequence shown here is derived from an EMBL/GenBank/DDBJ whole genome shotgun (WGS) entry which is preliminary data.</text>
</comment>
<dbReference type="RefSeq" id="WP_049652898.1">
    <property type="nucleotide sequence ID" value="NZ_QVIG01000001.1"/>
</dbReference>
<gene>
    <name evidence="1" type="ORF">DR950_05735</name>
</gene>
<evidence type="ECO:0000313" key="1">
    <source>
        <dbReference type="EMBL" id="RGD57358.1"/>
    </source>
</evidence>
<keyword evidence="2" id="KW-1185">Reference proteome</keyword>